<accession>A0A9R1UPK6</accession>
<reference evidence="2 3" key="1">
    <citation type="journal article" date="2017" name="Nat. Commun.">
        <title>Genome assembly with in vitro proximity ligation data and whole-genome triplication in lettuce.</title>
        <authorList>
            <person name="Reyes-Chin-Wo S."/>
            <person name="Wang Z."/>
            <person name="Yang X."/>
            <person name="Kozik A."/>
            <person name="Arikit S."/>
            <person name="Song C."/>
            <person name="Xia L."/>
            <person name="Froenicke L."/>
            <person name="Lavelle D.O."/>
            <person name="Truco M.J."/>
            <person name="Xia R."/>
            <person name="Zhu S."/>
            <person name="Xu C."/>
            <person name="Xu H."/>
            <person name="Xu X."/>
            <person name="Cox K."/>
            <person name="Korf I."/>
            <person name="Meyers B.C."/>
            <person name="Michelmore R.W."/>
        </authorList>
    </citation>
    <scope>NUCLEOTIDE SEQUENCE [LARGE SCALE GENOMIC DNA]</scope>
    <source>
        <strain evidence="3">cv. Salinas</strain>
        <tissue evidence="2">Seedlings</tissue>
    </source>
</reference>
<evidence type="ECO:0000313" key="3">
    <source>
        <dbReference type="Proteomes" id="UP000235145"/>
    </source>
</evidence>
<dbReference type="PANTHER" id="PTHR47481:SF39">
    <property type="entry name" value="TRANSCRIPTION FACTOR INTERACTOR AND REGULATOR CCHC(ZN) FAMILY"/>
    <property type="match status" value="1"/>
</dbReference>
<feature type="region of interest" description="Disordered" evidence="1">
    <location>
        <begin position="193"/>
        <end position="238"/>
    </location>
</feature>
<gene>
    <name evidence="2" type="ORF">LSAT_V11C800434520</name>
</gene>
<sequence length="254" mass="28416">MSVPIKSSTIATAISCKLTRINFLLWKAQGTDDLARESPNPDYDTWAIQDHAVIGGILSLMTKEVIPQLIRCINTTKELWTSLHTMFSAQHRGNSIQICTQLSATRKGDMSATEYYQKMTGFANTMANISQLMGYEEVVGYTLPDLGLGHNGFFTTITALSNEQKVTLPEFYSYLIAYEAQATSVSTTLEYTSSSDNATRHESNAPRCNKNNGHNNSNKRNNYRGGSRRVRGRNNGGVQNNIRIDFSYHIRLRV</sequence>
<evidence type="ECO:0000313" key="2">
    <source>
        <dbReference type="EMBL" id="KAJ0191360.1"/>
    </source>
</evidence>
<keyword evidence="3" id="KW-1185">Reference proteome</keyword>
<dbReference type="OrthoDB" id="1306133at2759"/>
<dbReference type="AlphaFoldDB" id="A0A9R1UPK6"/>
<comment type="caution">
    <text evidence="2">The sequence shown here is derived from an EMBL/GenBank/DDBJ whole genome shotgun (WGS) entry which is preliminary data.</text>
</comment>
<dbReference type="Proteomes" id="UP000235145">
    <property type="component" value="Unassembled WGS sequence"/>
</dbReference>
<name>A0A9R1UPK6_LACSA</name>
<proteinExistence type="predicted"/>
<dbReference type="PANTHER" id="PTHR47481">
    <property type="match status" value="1"/>
</dbReference>
<evidence type="ECO:0008006" key="4">
    <source>
        <dbReference type="Google" id="ProtNLM"/>
    </source>
</evidence>
<protein>
    <recommendedName>
        <fullName evidence="4">Retrotransposon gag domain-containing protein</fullName>
    </recommendedName>
</protein>
<dbReference type="EMBL" id="NBSK02000008">
    <property type="protein sequence ID" value="KAJ0191360.1"/>
    <property type="molecule type" value="Genomic_DNA"/>
</dbReference>
<organism evidence="2 3">
    <name type="scientific">Lactuca sativa</name>
    <name type="common">Garden lettuce</name>
    <dbReference type="NCBI Taxonomy" id="4236"/>
    <lineage>
        <taxon>Eukaryota</taxon>
        <taxon>Viridiplantae</taxon>
        <taxon>Streptophyta</taxon>
        <taxon>Embryophyta</taxon>
        <taxon>Tracheophyta</taxon>
        <taxon>Spermatophyta</taxon>
        <taxon>Magnoliopsida</taxon>
        <taxon>eudicotyledons</taxon>
        <taxon>Gunneridae</taxon>
        <taxon>Pentapetalae</taxon>
        <taxon>asterids</taxon>
        <taxon>campanulids</taxon>
        <taxon>Asterales</taxon>
        <taxon>Asteraceae</taxon>
        <taxon>Cichorioideae</taxon>
        <taxon>Cichorieae</taxon>
        <taxon>Lactucinae</taxon>
        <taxon>Lactuca</taxon>
    </lineage>
</organism>
<feature type="compositionally biased region" description="Low complexity" evidence="1">
    <location>
        <begin position="209"/>
        <end position="225"/>
    </location>
</feature>
<evidence type="ECO:0000256" key="1">
    <source>
        <dbReference type="SAM" id="MobiDB-lite"/>
    </source>
</evidence>